<dbReference type="InterPro" id="IPR006162">
    <property type="entry name" value="Ppantetheine_attach_site"/>
</dbReference>
<keyword evidence="2" id="KW-0597">Phosphoprotein</keyword>
<dbReference type="EMBL" id="JACRSX010000023">
    <property type="protein sequence ID" value="MBC8563466.1"/>
    <property type="molecule type" value="Genomic_DNA"/>
</dbReference>
<accession>A0ABR7N4B4</accession>
<feature type="domain" description="Carrier" evidence="3">
    <location>
        <begin position="23"/>
        <end position="62"/>
    </location>
</feature>
<reference evidence="4 5" key="1">
    <citation type="submission" date="2020-08" db="EMBL/GenBank/DDBJ databases">
        <title>Genome public.</title>
        <authorList>
            <person name="Liu C."/>
            <person name="Sun Q."/>
        </authorList>
    </citation>
    <scope>NUCLEOTIDE SEQUENCE [LARGE SCALE GENOMIC DNA]</scope>
    <source>
        <strain evidence="4 5">NSJ-37</strain>
    </source>
</reference>
<organism evidence="4 5">
    <name type="scientific">Jutongia huaianensis</name>
    <dbReference type="NCBI Taxonomy" id="2763668"/>
    <lineage>
        <taxon>Bacteria</taxon>
        <taxon>Bacillati</taxon>
        <taxon>Bacillota</taxon>
        <taxon>Clostridia</taxon>
        <taxon>Lachnospirales</taxon>
        <taxon>Lachnospiraceae</taxon>
        <taxon>Jutongia</taxon>
    </lineage>
</organism>
<proteinExistence type="predicted"/>
<evidence type="ECO:0000313" key="5">
    <source>
        <dbReference type="Proteomes" id="UP000606193"/>
    </source>
</evidence>
<evidence type="ECO:0000259" key="3">
    <source>
        <dbReference type="Pfam" id="PF00550"/>
    </source>
</evidence>
<protein>
    <submittedName>
        <fullName evidence="4">Acyl carrier protein</fullName>
    </submittedName>
</protein>
<dbReference type="SUPFAM" id="SSF47336">
    <property type="entry name" value="ACP-like"/>
    <property type="match status" value="1"/>
</dbReference>
<dbReference type="RefSeq" id="WP_249298505.1">
    <property type="nucleotide sequence ID" value="NZ_JACRSX010000023.1"/>
</dbReference>
<evidence type="ECO:0000313" key="4">
    <source>
        <dbReference type="EMBL" id="MBC8563466.1"/>
    </source>
</evidence>
<dbReference type="InterPro" id="IPR036736">
    <property type="entry name" value="ACP-like_sf"/>
</dbReference>
<evidence type="ECO:0000256" key="2">
    <source>
        <dbReference type="ARBA" id="ARBA00022553"/>
    </source>
</evidence>
<dbReference type="Gene3D" id="1.10.1200.10">
    <property type="entry name" value="ACP-like"/>
    <property type="match status" value="1"/>
</dbReference>
<dbReference type="Proteomes" id="UP000606193">
    <property type="component" value="Unassembled WGS sequence"/>
</dbReference>
<evidence type="ECO:0000256" key="1">
    <source>
        <dbReference type="ARBA" id="ARBA00022450"/>
    </source>
</evidence>
<name>A0ABR7N4B4_9FIRM</name>
<dbReference type="PROSITE" id="PS00012">
    <property type="entry name" value="PHOSPHOPANTETHEINE"/>
    <property type="match status" value="1"/>
</dbReference>
<gene>
    <name evidence="4" type="ORF">H8704_12680</name>
</gene>
<comment type="caution">
    <text evidence="4">The sequence shown here is derived from an EMBL/GenBank/DDBJ whole genome shotgun (WGS) entry which is preliminary data.</text>
</comment>
<keyword evidence="5" id="KW-1185">Reference proteome</keyword>
<dbReference type="Pfam" id="PF00550">
    <property type="entry name" value="PP-binding"/>
    <property type="match status" value="1"/>
</dbReference>
<sequence length="88" mass="10057">MNVKEELVSLIECNCGNSKEICISENTDLIQDLQMDSIEIMQLIVDAEEYFKITFDDVDLLTENFSQFGKFSQLIENMISIKGQLDAN</sequence>
<keyword evidence="1" id="KW-0596">Phosphopantetheine</keyword>
<dbReference type="InterPro" id="IPR009081">
    <property type="entry name" value="PP-bd_ACP"/>
</dbReference>